<dbReference type="EMBL" id="FNCF01000007">
    <property type="protein sequence ID" value="SDG95514.1"/>
    <property type="molecule type" value="Genomic_DNA"/>
</dbReference>
<accession>A0A1G7YGK6</accession>
<evidence type="ECO:0000313" key="2">
    <source>
        <dbReference type="Proteomes" id="UP000198863"/>
    </source>
</evidence>
<evidence type="ECO:0000313" key="1">
    <source>
        <dbReference type="EMBL" id="SDG95514.1"/>
    </source>
</evidence>
<protein>
    <submittedName>
        <fullName evidence="1">Uncharacterized protein</fullName>
    </submittedName>
</protein>
<sequence length="65" mass="6664">MLLRVLLAALPGLLALVATVVAVTALVGWPFGLLATVPFLLVVDHRATAAQRNRPPAVGPLGEVG</sequence>
<dbReference type="Proteomes" id="UP000198863">
    <property type="component" value="Unassembled WGS sequence"/>
</dbReference>
<reference evidence="2" key="1">
    <citation type="submission" date="2016-10" db="EMBL/GenBank/DDBJ databases">
        <authorList>
            <person name="Varghese N."/>
            <person name="Submissions S."/>
        </authorList>
    </citation>
    <scope>NUCLEOTIDE SEQUENCE [LARGE SCALE GENOMIC DNA]</scope>
    <source>
        <strain evidence="2">DSM 44526</strain>
    </source>
</reference>
<gene>
    <name evidence="1" type="ORF">SAMN05660324_3947</name>
</gene>
<dbReference type="RefSeq" id="WP_091067577.1">
    <property type="nucleotide sequence ID" value="NZ_FNCF01000007.1"/>
</dbReference>
<keyword evidence="2" id="KW-1185">Reference proteome</keyword>
<proteinExistence type="predicted"/>
<dbReference type="AlphaFoldDB" id="A0A1G7YGK6"/>
<organism evidence="1 2">
    <name type="scientific">Klenkia brasiliensis</name>
    <dbReference type="NCBI Taxonomy" id="333142"/>
    <lineage>
        <taxon>Bacteria</taxon>
        <taxon>Bacillati</taxon>
        <taxon>Actinomycetota</taxon>
        <taxon>Actinomycetes</taxon>
        <taxon>Geodermatophilales</taxon>
        <taxon>Geodermatophilaceae</taxon>
        <taxon>Klenkia</taxon>
    </lineage>
</organism>
<name>A0A1G7YGK6_9ACTN</name>